<comment type="caution">
    <text evidence="4">The sequence shown here is derived from an EMBL/GenBank/DDBJ whole genome shotgun (WGS) entry which is preliminary data.</text>
</comment>
<comment type="similarity">
    <text evidence="1">Belongs to the 14-3-3 family.</text>
</comment>
<organism evidence="4 5">
    <name type="scientific">Artemisia annua</name>
    <name type="common">Sweet wormwood</name>
    <dbReference type="NCBI Taxonomy" id="35608"/>
    <lineage>
        <taxon>Eukaryota</taxon>
        <taxon>Viridiplantae</taxon>
        <taxon>Streptophyta</taxon>
        <taxon>Embryophyta</taxon>
        <taxon>Tracheophyta</taxon>
        <taxon>Spermatophyta</taxon>
        <taxon>Magnoliopsida</taxon>
        <taxon>eudicotyledons</taxon>
        <taxon>Gunneridae</taxon>
        <taxon>Pentapetalae</taxon>
        <taxon>asterids</taxon>
        <taxon>campanulids</taxon>
        <taxon>Asterales</taxon>
        <taxon>Asteraceae</taxon>
        <taxon>Asteroideae</taxon>
        <taxon>Anthemideae</taxon>
        <taxon>Artemisiinae</taxon>
        <taxon>Artemisia</taxon>
    </lineage>
</organism>
<keyword evidence="2" id="KW-0472">Membrane</keyword>
<proteinExistence type="inferred from homology"/>
<feature type="domain" description="14-3-3" evidence="3">
    <location>
        <begin position="190"/>
        <end position="379"/>
    </location>
</feature>
<dbReference type="AlphaFoldDB" id="A0A2U1PVW9"/>
<evidence type="ECO:0000256" key="2">
    <source>
        <dbReference type="SAM" id="Phobius"/>
    </source>
</evidence>
<reference evidence="4 5" key="1">
    <citation type="journal article" date="2018" name="Mol. Plant">
        <title>The genome of Artemisia annua provides insight into the evolution of Asteraceae family and artemisinin biosynthesis.</title>
        <authorList>
            <person name="Shen Q."/>
            <person name="Zhang L."/>
            <person name="Liao Z."/>
            <person name="Wang S."/>
            <person name="Yan T."/>
            <person name="Shi P."/>
            <person name="Liu M."/>
            <person name="Fu X."/>
            <person name="Pan Q."/>
            <person name="Wang Y."/>
            <person name="Lv Z."/>
            <person name="Lu X."/>
            <person name="Zhang F."/>
            <person name="Jiang W."/>
            <person name="Ma Y."/>
            <person name="Chen M."/>
            <person name="Hao X."/>
            <person name="Li L."/>
            <person name="Tang Y."/>
            <person name="Lv G."/>
            <person name="Zhou Y."/>
            <person name="Sun X."/>
            <person name="Brodelius P.E."/>
            <person name="Rose J.K.C."/>
            <person name="Tang K."/>
        </authorList>
    </citation>
    <scope>NUCLEOTIDE SEQUENCE [LARGE SCALE GENOMIC DNA]</scope>
    <source>
        <strain evidence="5">cv. Huhao1</strain>
        <tissue evidence="4">Leaf</tissue>
    </source>
</reference>
<dbReference type="Proteomes" id="UP000245207">
    <property type="component" value="Unassembled WGS sequence"/>
</dbReference>
<gene>
    <name evidence="4" type="ORF">CTI12_AA105620</name>
</gene>
<keyword evidence="5" id="KW-1185">Reference proteome</keyword>
<dbReference type="EMBL" id="PKPP01000671">
    <property type="protein sequence ID" value="PWA89921.1"/>
    <property type="molecule type" value="Genomic_DNA"/>
</dbReference>
<dbReference type="InterPro" id="IPR036815">
    <property type="entry name" value="14-3-3_dom_sf"/>
</dbReference>
<dbReference type="Gene3D" id="1.20.190.20">
    <property type="entry name" value="14-3-3 domain"/>
    <property type="match status" value="1"/>
</dbReference>
<keyword evidence="2" id="KW-1133">Transmembrane helix</keyword>
<dbReference type="InterPro" id="IPR023410">
    <property type="entry name" value="14-3-3_domain"/>
</dbReference>
<evidence type="ECO:0000313" key="5">
    <source>
        <dbReference type="Proteomes" id="UP000245207"/>
    </source>
</evidence>
<dbReference type="PANTHER" id="PTHR18860">
    <property type="entry name" value="14-3-3 PROTEIN"/>
    <property type="match status" value="1"/>
</dbReference>
<dbReference type="SUPFAM" id="SSF48445">
    <property type="entry name" value="14-3-3 protein"/>
    <property type="match status" value="1"/>
</dbReference>
<sequence>MEHILHGSAIKSQRNQCTNLGLTGLELQHKYDPNGRRDVVGQIISNKKLKKVSVDQKPTSLIEYELKNTRLQNNISNGTCKEAYINLTTTFNAQKIEDVLTKSNKMTSTREMPEIHAYHAKDIITIEDSEDEKNSEDDDVPSSKNFVLDDESEKHSALKVCPTKKRHGSNCEDDEALKPNTKKKTLFSSSDANLRITRLIIPKDYAKVLISLGSGPWDQLLGEGNSLAFTITTLAAIAIPRSSFIYVISYMGLIYCWSFMHLIITVHFGRLARKGDYYHNLAEFTSDADRQEATSQSLKTYEAAAAIAESDLLPSNPVILGLALNFSVFHYEIMGNTERTCNMAKHAFEDAAAELDSLDQKYIQGMLLYYDEKKRYIVKIKKTNELIPSFIYLIRTSAYK</sequence>
<accession>A0A2U1PVW9</accession>
<dbReference type="Pfam" id="PF00244">
    <property type="entry name" value="14-3-3"/>
    <property type="match status" value="1"/>
</dbReference>
<protein>
    <submittedName>
        <fullName evidence="4">14-3-3 protein 7</fullName>
    </submittedName>
</protein>
<dbReference type="SMART" id="SM00101">
    <property type="entry name" value="14_3_3"/>
    <property type="match status" value="1"/>
</dbReference>
<evidence type="ECO:0000256" key="1">
    <source>
        <dbReference type="ARBA" id="ARBA00006141"/>
    </source>
</evidence>
<keyword evidence="2" id="KW-0812">Transmembrane</keyword>
<evidence type="ECO:0000313" key="4">
    <source>
        <dbReference type="EMBL" id="PWA89921.1"/>
    </source>
</evidence>
<dbReference type="InterPro" id="IPR000308">
    <property type="entry name" value="14-3-3"/>
</dbReference>
<evidence type="ECO:0000259" key="3">
    <source>
        <dbReference type="SMART" id="SM00101"/>
    </source>
</evidence>
<dbReference type="OrthoDB" id="10260625at2759"/>
<dbReference type="PRINTS" id="PR00305">
    <property type="entry name" value="1433ZETA"/>
</dbReference>
<name>A0A2U1PVW9_ARTAN</name>
<dbReference type="STRING" id="35608.A0A2U1PVW9"/>
<feature type="transmembrane region" description="Helical" evidence="2">
    <location>
        <begin position="244"/>
        <end position="264"/>
    </location>
</feature>